<reference evidence="2 3" key="1">
    <citation type="submission" date="2019-06" db="EMBL/GenBank/DDBJ databases">
        <title>Genomic Encyclopedia of Type Strains, Phase IV (KMG-V): Genome sequencing to study the core and pangenomes of soil and plant-associated prokaryotes.</title>
        <authorList>
            <person name="Whitman W."/>
        </authorList>
    </citation>
    <scope>NUCLEOTIDE SEQUENCE [LARGE SCALE GENOMIC DNA]</scope>
    <source>
        <strain evidence="2 3">BR 11622</strain>
    </source>
</reference>
<evidence type="ECO:0000259" key="1">
    <source>
        <dbReference type="Pfam" id="PF01882"/>
    </source>
</evidence>
<dbReference type="OrthoDB" id="7779014at2"/>
<dbReference type="Proteomes" id="UP000315751">
    <property type="component" value="Unassembled WGS sequence"/>
</dbReference>
<accession>A0A560GZV6</accession>
<comment type="caution">
    <text evidence="2">The sequence shown here is derived from an EMBL/GenBank/DDBJ whole genome shotgun (WGS) entry which is preliminary data.</text>
</comment>
<dbReference type="AlphaFoldDB" id="A0A560GZV6"/>
<evidence type="ECO:0000313" key="2">
    <source>
        <dbReference type="EMBL" id="TWB39034.1"/>
    </source>
</evidence>
<proteinExistence type="predicted"/>
<organism evidence="2 3">
    <name type="scientific">Nitrospirillum amazonense</name>
    <dbReference type="NCBI Taxonomy" id="28077"/>
    <lineage>
        <taxon>Bacteria</taxon>
        <taxon>Pseudomonadati</taxon>
        <taxon>Pseudomonadota</taxon>
        <taxon>Alphaproteobacteria</taxon>
        <taxon>Rhodospirillales</taxon>
        <taxon>Azospirillaceae</taxon>
        <taxon>Nitrospirillum</taxon>
    </lineage>
</organism>
<dbReference type="Pfam" id="PF01882">
    <property type="entry name" value="DUF58"/>
    <property type="match status" value="1"/>
</dbReference>
<feature type="domain" description="DUF58" evidence="1">
    <location>
        <begin position="43"/>
        <end position="247"/>
    </location>
</feature>
<dbReference type="EMBL" id="VITR01000011">
    <property type="protein sequence ID" value="TWB39034.1"/>
    <property type="molecule type" value="Genomic_DNA"/>
</dbReference>
<keyword evidence="3" id="KW-1185">Reference proteome</keyword>
<dbReference type="InterPro" id="IPR002881">
    <property type="entry name" value="DUF58"/>
</dbReference>
<evidence type="ECO:0000313" key="3">
    <source>
        <dbReference type="Proteomes" id="UP000315751"/>
    </source>
</evidence>
<name>A0A560GZV6_9PROT</name>
<dbReference type="PANTHER" id="PTHR33608:SF6">
    <property type="entry name" value="BLL2464 PROTEIN"/>
    <property type="match status" value="1"/>
</dbReference>
<protein>
    <recommendedName>
        <fullName evidence="1">DUF58 domain-containing protein</fullName>
    </recommendedName>
</protein>
<sequence>MTADIHYRPRGAVTGLRVGAHPSRQVGGMGTFRDLVPFAAHPDARRIDVRATALDPFDTTMVRRLRQRASIDVYALVDLSASLRYQGNAAKAALVGELCAALARSATRIGDRFGLIGCDAILRLDCFLPATARRGVAADVEMLLEPSRWVGAGAEGLLEAAPYLAGARKMVFLVSDFLLPLDLLRRVFESLALHDIVPVIIRDSTEGADLPEWGLLDLADLESGARRLVFMRPALKRRWLAEDAARQTALRQLAGQYGRTPVVVTDRLDLDDFSRGLLEA</sequence>
<dbReference type="RefSeq" id="WP_145734401.1">
    <property type="nucleotide sequence ID" value="NZ_VITR01000011.1"/>
</dbReference>
<dbReference type="PANTHER" id="PTHR33608">
    <property type="entry name" value="BLL2464 PROTEIN"/>
    <property type="match status" value="1"/>
</dbReference>
<gene>
    <name evidence="2" type="ORF">FBZ90_11129</name>
</gene>